<keyword evidence="2" id="KW-1185">Reference proteome</keyword>
<protein>
    <submittedName>
        <fullName evidence="1">Uncharacterized protein</fullName>
    </submittedName>
</protein>
<evidence type="ECO:0000313" key="1">
    <source>
        <dbReference type="EMBL" id="KAI5652212.1"/>
    </source>
</evidence>
<organism evidence="1 2">
    <name type="scientific">Catharanthus roseus</name>
    <name type="common">Madagascar periwinkle</name>
    <name type="synonym">Vinca rosea</name>
    <dbReference type="NCBI Taxonomy" id="4058"/>
    <lineage>
        <taxon>Eukaryota</taxon>
        <taxon>Viridiplantae</taxon>
        <taxon>Streptophyta</taxon>
        <taxon>Embryophyta</taxon>
        <taxon>Tracheophyta</taxon>
        <taxon>Spermatophyta</taxon>
        <taxon>Magnoliopsida</taxon>
        <taxon>eudicotyledons</taxon>
        <taxon>Gunneridae</taxon>
        <taxon>Pentapetalae</taxon>
        <taxon>asterids</taxon>
        <taxon>lamiids</taxon>
        <taxon>Gentianales</taxon>
        <taxon>Apocynaceae</taxon>
        <taxon>Rauvolfioideae</taxon>
        <taxon>Vinceae</taxon>
        <taxon>Catharanthinae</taxon>
        <taxon>Catharanthus</taxon>
    </lineage>
</organism>
<dbReference type="EMBL" id="CM044707">
    <property type="protein sequence ID" value="KAI5652212.1"/>
    <property type="molecule type" value="Genomic_DNA"/>
</dbReference>
<comment type="caution">
    <text evidence="1">The sequence shown here is derived from an EMBL/GenBank/DDBJ whole genome shotgun (WGS) entry which is preliminary data.</text>
</comment>
<sequence>MKCFNYGRRKAKGKAILVPYPAQGHVTPMLNLAAQLVNEGLEAILVTPEFIHCRILSQINPSDGIIFMSIPDGLEQGKPIDFFAIENAMENYMPFHLRNLIIQLQLQQQEEEDGCQGGVSCLIFDLLASYALDVANRCGVVVAGFWPAMFATYQLIAAIPKMLDSGFISQTGYAVDDTSMFSLPGVVEIPISGEELPWLIGTSATTKSRFKFWSRTMERSNTLRYLIVNSFPEECNAANVSGMQQVVIPLIQPPSALGIIRSMRLKASFWEEDLSCLDWLDRQTAGSVVYVSFGSWVSPIGEAKVKSIAMGLEASGKPFLWVLGNEWREGLPRGYIETSKLGKIVSWAPQIDVLQHEAVGCFLTHCGWNSTMEAIHCHKPLLCCPVAGDQFLNCAYIVKVWGIGVRIKGFRQRDVEEGLKIVMEDYCCEMRKRIMKLKEKLMMSHRAIYHSLTTFLRCLPIKQSN</sequence>
<gene>
    <name evidence="1" type="ORF">M9H77_29399</name>
</gene>
<evidence type="ECO:0000313" key="2">
    <source>
        <dbReference type="Proteomes" id="UP001060085"/>
    </source>
</evidence>
<dbReference type="Proteomes" id="UP001060085">
    <property type="component" value="Linkage Group LG07"/>
</dbReference>
<accession>A0ACB9ZU91</accession>
<reference evidence="2" key="1">
    <citation type="journal article" date="2023" name="Nat. Plants">
        <title>Single-cell RNA sequencing provides a high-resolution roadmap for understanding the multicellular compartmentation of specialized metabolism.</title>
        <authorList>
            <person name="Sun S."/>
            <person name="Shen X."/>
            <person name="Li Y."/>
            <person name="Li Y."/>
            <person name="Wang S."/>
            <person name="Li R."/>
            <person name="Zhang H."/>
            <person name="Shen G."/>
            <person name="Guo B."/>
            <person name="Wei J."/>
            <person name="Xu J."/>
            <person name="St-Pierre B."/>
            <person name="Chen S."/>
            <person name="Sun C."/>
        </authorList>
    </citation>
    <scope>NUCLEOTIDE SEQUENCE [LARGE SCALE GENOMIC DNA]</scope>
</reference>
<proteinExistence type="predicted"/>
<name>A0ACB9ZU91_CATRO</name>